<evidence type="ECO:0000256" key="9">
    <source>
        <dbReference type="ARBA" id="ARBA00022763"/>
    </source>
</evidence>
<evidence type="ECO:0000256" key="6">
    <source>
        <dbReference type="ARBA" id="ARBA00015551"/>
    </source>
</evidence>
<dbReference type="PROSITE" id="PS51908">
    <property type="entry name" value="ZF_UBZ4"/>
    <property type="match status" value="1"/>
</dbReference>
<evidence type="ECO:0000256" key="7">
    <source>
        <dbReference type="ARBA" id="ARBA00022679"/>
    </source>
</evidence>
<feature type="compositionally biased region" description="Polar residues" evidence="21">
    <location>
        <begin position="158"/>
        <end position="172"/>
    </location>
</feature>
<evidence type="ECO:0000256" key="4">
    <source>
        <dbReference type="ARBA" id="ARBA00009506"/>
    </source>
</evidence>
<keyword evidence="14 19" id="KW-0234">DNA repair</keyword>
<evidence type="ECO:0000259" key="23">
    <source>
        <dbReference type="PROSITE" id="PS50800"/>
    </source>
</evidence>
<dbReference type="NCBIfam" id="TIGR00599">
    <property type="entry name" value="rad18"/>
    <property type="match status" value="1"/>
</dbReference>
<dbReference type="PROSITE" id="PS50800">
    <property type="entry name" value="SAP"/>
    <property type="match status" value="1"/>
</dbReference>
<dbReference type="OrthoDB" id="9049620at2759"/>
<dbReference type="GO" id="GO:0061630">
    <property type="term" value="F:ubiquitin protein ligase activity"/>
    <property type="evidence" value="ECO:0007669"/>
    <property type="project" value="UniProtKB-UniRule"/>
</dbReference>
<dbReference type="Proteomes" id="UP000234585">
    <property type="component" value="Unassembled WGS sequence"/>
</dbReference>
<evidence type="ECO:0000256" key="8">
    <source>
        <dbReference type="ARBA" id="ARBA00022723"/>
    </source>
</evidence>
<dbReference type="InterPro" id="IPR003034">
    <property type="entry name" value="SAP_dom"/>
</dbReference>
<comment type="subunit">
    <text evidence="17 20">Interacts with E2 UBC2, forming a complex with ubiquitin ligase activity.</text>
</comment>
<dbReference type="PROSITE" id="PS00518">
    <property type="entry name" value="ZF_RING_1"/>
    <property type="match status" value="1"/>
</dbReference>
<feature type="region of interest" description="Disordered" evidence="21">
    <location>
        <begin position="362"/>
        <end position="423"/>
    </location>
</feature>
<evidence type="ECO:0000256" key="11">
    <source>
        <dbReference type="ARBA" id="ARBA00022786"/>
    </source>
</evidence>
<evidence type="ECO:0000256" key="18">
    <source>
        <dbReference type="PROSITE-ProRule" id="PRU00175"/>
    </source>
</evidence>
<evidence type="ECO:0000256" key="15">
    <source>
        <dbReference type="ARBA" id="ARBA00023242"/>
    </source>
</evidence>
<dbReference type="SMART" id="SM00513">
    <property type="entry name" value="SAP"/>
    <property type="match status" value="1"/>
</dbReference>
<feature type="region of interest" description="Disordered" evidence="21">
    <location>
        <begin position="217"/>
        <end position="244"/>
    </location>
</feature>
<proteinExistence type="inferred from homology"/>
<dbReference type="GO" id="GO:0008270">
    <property type="term" value="F:zinc ion binding"/>
    <property type="evidence" value="ECO:0007669"/>
    <property type="project" value="UniProtKB-KW"/>
</dbReference>
<evidence type="ECO:0000256" key="19">
    <source>
        <dbReference type="PROSITE-ProRule" id="PRU01256"/>
    </source>
</evidence>
<evidence type="ECO:0000256" key="13">
    <source>
        <dbReference type="ARBA" id="ARBA00023125"/>
    </source>
</evidence>
<dbReference type="AlphaFoldDB" id="A0A2I2FIU8"/>
<sequence>MESFDLSDSTDWLGTPLSLLTPLESALRCQVCKDFFDNPVITSCSHTFCSLCIRRCLSTEGKCPACRSGDQELKLRRNWAVQELVDAFQSARPSVLGLAREAAAAAAEGDNGGEGVAGEGPVAKKRKVVDRDEGDRVVADGAAAAAASEGRQTRSRSRGVTTAPSEEMTTPVTEVIDDSQDEEFLPDDGMVACPCCGRKMKNDVVFQHLDICTGKSAPPKPVSFGPLKAQSSQSTTTKPPERLPTINYSLLKDNVLRKKLKDLGIPNWGPRALLQKRHTEYMNLWNANCDSKSPKSKRELLHELAVWERTQGGNATSADSGSAVMRKDFDATAWSTSHDTDFKQLIANARKRGDMMVKSTIPQAAAHSSESNGPVPLEQPVVSPIATGNEPGRANAPVDLTVADPAGEAQGPINSQISNAPLG</sequence>
<feature type="compositionally biased region" description="Polar residues" evidence="21">
    <location>
        <begin position="229"/>
        <end position="238"/>
    </location>
</feature>
<gene>
    <name evidence="25" type="ORF">BDW47DRAFT_88958</name>
</gene>
<evidence type="ECO:0000256" key="21">
    <source>
        <dbReference type="SAM" id="MobiDB-lite"/>
    </source>
</evidence>
<dbReference type="InterPro" id="IPR004580">
    <property type="entry name" value="Rad18_fungi"/>
</dbReference>
<dbReference type="SMART" id="SM00734">
    <property type="entry name" value="ZnF_Rad18"/>
    <property type="match status" value="1"/>
</dbReference>
<evidence type="ECO:0000256" key="5">
    <source>
        <dbReference type="ARBA" id="ARBA00012483"/>
    </source>
</evidence>
<dbReference type="InterPro" id="IPR006642">
    <property type="entry name" value="Rad18_UBZ4"/>
</dbReference>
<evidence type="ECO:0000259" key="24">
    <source>
        <dbReference type="PROSITE" id="PS51908"/>
    </source>
</evidence>
<dbReference type="GO" id="GO:0003697">
    <property type="term" value="F:single-stranded DNA binding"/>
    <property type="evidence" value="ECO:0007669"/>
    <property type="project" value="UniProtKB-UniRule"/>
</dbReference>
<keyword evidence="8 20" id="KW-0479">Metal-binding</keyword>
<dbReference type="STRING" id="41067.A0A2I2FIU8"/>
<feature type="compositionally biased region" description="Polar residues" evidence="21">
    <location>
        <begin position="412"/>
        <end position="423"/>
    </location>
</feature>
<evidence type="ECO:0000256" key="14">
    <source>
        <dbReference type="ARBA" id="ARBA00023204"/>
    </source>
</evidence>
<dbReference type="InterPro" id="IPR013083">
    <property type="entry name" value="Znf_RING/FYVE/PHD"/>
</dbReference>
<evidence type="ECO:0000256" key="3">
    <source>
        <dbReference type="ARBA" id="ARBA00004906"/>
    </source>
</evidence>
<dbReference type="GO" id="GO:0006301">
    <property type="term" value="P:DNA damage tolerance"/>
    <property type="evidence" value="ECO:0007669"/>
    <property type="project" value="InterPro"/>
</dbReference>
<dbReference type="GO" id="GO:0097505">
    <property type="term" value="C:Rad6-Rad18 complex"/>
    <property type="evidence" value="ECO:0007669"/>
    <property type="project" value="TreeGrafter"/>
</dbReference>
<feature type="domain" description="RING-type" evidence="22">
    <location>
        <begin position="29"/>
        <end position="67"/>
    </location>
</feature>
<comment type="pathway">
    <text evidence="3 20">Protein modification; protein ubiquitination.</text>
</comment>
<comment type="subcellular location">
    <subcellularLocation>
        <location evidence="2 20">Nucleus</location>
    </subcellularLocation>
</comment>
<dbReference type="GO" id="GO:0005634">
    <property type="term" value="C:nucleus"/>
    <property type="evidence" value="ECO:0007669"/>
    <property type="project" value="UniProtKB-SubCell"/>
</dbReference>
<dbReference type="EC" id="2.3.2.27" evidence="5 20"/>
<keyword evidence="13 20" id="KW-0238">DNA-binding</keyword>
<dbReference type="EMBL" id="KZ559124">
    <property type="protein sequence ID" value="PLB40557.1"/>
    <property type="molecule type" value="Genomic_DNA"/>
</dbReference>
<feature type="region of interest" description="Disordered" evidence="21">
    <location>
        <begin position="107"/>
        <end position="129"/>
    </location>
</feature>
<comment type="similarity">
    <text evidence="4 20">Belongs to the RAD18 family.</text>
</comment>
<dbReference type="Pfam" id="PF02037">
    <property type="entry name" value="SAP"/>
    <property type="match status" value="1"/>
</dbReference>
<dbReference type="PROSITE" id="PS50089">
    <property type="entry name" value="ZF_RING_2"/>
    <property type="match status" value="1"/>
</dbReference>
<keyword evidence="15 20" id="KW-0539">Nucleus</keyword>
<accession>A0A2I2FIU8</accession>
<dbReference type="InterPro" id="IPR039577">
    <property type="entry name" value="Rad18"/>
</dbReference>
<feature type="compositionally biased region" description="Polar residues" evidence="21">
    <location>
        <begin position="362"/>
        <end position="372"/>
    </location>
</feature>
<protein>
    <recommendedName>
        <fullName evidence="6 20">Postreplication repair E3 ubiquitin-protein ligase RAD18</fullName>
        <ecNumber evidence="5 20">2.3.2.27</ecNumber>
    </recommendedName>
    <alternativeName>
        <fullName evidence="20">RING-type E3 ubiquitin transferase RAD18</fullName>
    </alternativeName>
</protein>
<keyword evidence="11 20" id="KW-0833">Ubl conjugation pathway</keyword>
<feature type="domain" description="SAP" evidence="23">
    <location>
        <begin position="248"/>
        <end position="282"/>
    </location>
</feature>
<evidence type="ECO:0000256" key="2">
    <source>
        <dbReference type="ARBA" id="ARBA00004123"/>
    </source>
</evidence>
<name>A0A2I2FIU8_ASPCN</name>
<dbReference type="Pfam" id="PF13923">
    <property type="entry name" value="zf-C3HC4_2"/>
    <property type="match status" value="1"/>
</dbReference>
<dbReference type="InterPro" id="IPR017907">
    <property type="entry name" value="Znf_RING_CS"/>
</dbReference>
<dbReference type="GO" id="GO:0006513">
    <property type="term" value="P:protein monoubiquitination"/>
    <property type="evidence" value="ECO:0007669"/>
    <property type="project" value="InterPro"/>
</dbReference>
<feature type="domain" description="UBZ4-type" evidence="24">
    <location>
        <begin position="190"/>
        <end position="217"/>
    </location>
</feature>
<evidence type="ECO:0000256" key="12">
    <source>
        <dbReference type="ARBA" id="ARBA00022833"/>
    </source>
</evidence>
<keyword evidence="12 20" id="KW-0862">Zinc</keyword>
<comment type="catalytic activity">
    <reaction evidence="1 20">
        <text>S-ubiquitinyl-[E2 ubiquitin-conjugating enzyme]-L-cysteine + [acceptor protein]-L-lysine = [E2 ubiquitin-conjugating enzyme]-L-cysteine + N(6)-ubiquitinyl-[acceptor protein]-L-lysine.</text>
        <dbReference type="EC" id="2.3.2.27"/>
    </reaction>
</comment>
<evidence type="ECO:0000256" key="1">
    <source>
        <dbReference type="ARBA" id="ARBA00000900"/>
    </source>
</evidence>
<keyword evidence="9 19" id="KW-0227">DNA damage</keyword>
<dbReference type="FunFam" id="3.30.40.10:FF:000172">
    <property type="entry name" value="E3 ubiquitin-protein ligase RAD18"/>
    <property type="match status" value="1"/>
</dbReference>
<evidence type="ECO:0000256" key="16">
    <source>
        <dbReference type="ARBA" id="ARBA00054102"/>
    </source>
</evidence>
<dbReference type="PANTHER" id="PTHR14134">
    <property type="entry name" value="E3 UBIQUITIN-PROTEIN LIGASE RAD18"/>
    <property type="match status" value="1"/>
</dbReference>
<feature type="region of interest" description="Disordered" evidence="21">
    <location>
        <begin position="143"/>
        <end position="181"/>
    </location>
</feature>
<evidence type="ECO:0000256" key="10">
    <source>
        <dbReference type="ARBA" id="ARBA00022771"/>
    </source>
</evidence>
<evidence type="ECO:0000313" key="26">
    <source>
        <dbReference type="Proteomes" id="UP000234585"/>
    </source>
</evidence>
<dbReference type="SUPFAM" id="SSF57850">
    <property type="entry name" value="RING/U-box"/>
    <property type="match status" value="1"/>
</dbReference>
<keyword evidence="26" id="KW-1185">Reference proteome</keyword>
<dbReference type="SMART" id="SM00184">
    <property type="entry name" value="RING"/>
    <property type="match status" value="1"/>
</dbReference>
<dbReference type="GO" id="GO:0006281">
    <property type="term" value="P:DNA repair"/>
    <property type="evidence" value="ECO:0007669"/>
    <property type="project" value="UniProtKB-KW"/>
</dbReference>
<dbReference type="InterPro" id="IPR001841">
    <property type="entry name" value="Znf_RING"/>
</dbReference>
<evidence type="ECO:0000313" key="25">
    <source>
        <dbReference type="EMBL" id="PLB40557.1"/>
    </source>
</evidence>
<dbReference type="GeneID" id="36527296"/>
<dbReference type="Gene3D" id="3.30.40.10">
    <property type="entry name" value="Zinc/RING finger domain, C3HC4 (zinc finger)"/>
    <property type="match status" value="1"/>
</dbReference>
<evidence type="ECO:0000259" key="22">
    <source>
        <dbReference type="PROSITE" id="PS50089"/>
    </source>
</evidence>
<evidence type="ECO:0000256" key="17">
    <source>
        <dbReference type="ARBA" id="ARBA00066140"/>
    </source>
</evidence>
<keyword evidence="7 20" id="KW-0808">Transferase</keyword>
<comment type="function">
    <text evidence="16 20">E3 RING-finger protein, member of the UBC2/RAD6 epistasis group. Associates to the E2 ubiquitin conjugating enzyme UBC2/RAD6 to form the UBC2-RAD18 ubiquitin ligase complex involved in postreplicative repair (PRR) of damaged DNA.</text>
</comment>
<evidence type="ECO:0000256" key="20">
    <source>
        <dbReference type="RuleBase" id="RU368093"/>
    </source>
</evidence>
<dbReference type="RefSeq" id="XP_024674569.1">
    <property type="nucleotide sequence ID" value="XM_024820136.1"/>
</dbReference>
<dbReference type="UniPathway" id="UPA00143"/>
<organism evidence="25 26">
    <name type="scientific">Aspergillus candidus</name>
    <dbReference type="NCBI Taxonomy" id="41067"/>
    <lineage>
        <taxon>Eukaryota</taxon>
        <taxon>Fungi</taxon>
        <taxon>Dikarya</taxon>
        <taxon>Ascomycota</taxon>
        <taxon>Pezizomycotina</taxon>
        <taxon>Eurotiomycetes</taxon>
        <taxon>Eurotiomycetidae</taxon>
        <taxon>Eurotiales</taxon>
        <taxon>Aspergillaceae</taxon>
        <taxon>Aspergillus</taxon>
        <taxon>Aspergillus subgen. Circumdati</taxon>
    </lineage>
</organism>
<keyword evidence="10 18" id="KW-0863">Zinc-finger</keyword>
<reference evidence="25 26" key="1">
    <citation type="submission" date="2017-12" db="EMBL/GenBank/DDBJ databases">
        <authorList>
            <consortium name="DOE Joint Genome Institute"/>
            <person name="Haridas S."/>
            <person name="Kjaerbolling I."/>
            <person name="Vesth T.C."/>
            <person name="Frisvad J.C."/>
            <person name="Nybo J.L."/>
            <person name="Theobald S."/>
            <person name="Kuo A."/>
            <person name="Bowyer P."/>
            <person name="Matsuda Y."/>
            <person name="Mondo S."/>
            <person name="Lyhne E.K."/>
            <person name="Kogle M.E."/>
            <person name="Clum A."/>
            <person name="Lipzen A."/>
            <person name="Salamov A."/>
            <person name="Ngan C.Y."/>
            <person name="Daum C."/>
            <person name="Chiniquy J."/>
            <person name="Barry K."/>
            <person name="LaButti K."/>
            <person name="Simmons B.A."/>
            <person name="Magnuson J.K."/>
            <person name="Mortensen U.H."/>
            <person name="Larsen T.O."/>
            <person name="Grigoriev I.V."/>
            <person name="Baker S.E."/>
            <person name="Andersen M.R."/>
            <person name="Nordberg H.P."/>
            <person name="Cantor M.N."/>
            <person name="Hua S.X."/>
        </authorList>
    </citation>
    <scope>NUCLEOTIDE SEQUENCE [LARGE SCALE GENOMIC DNA]</scope>
    <source>
        <strain evidence="25 26">CBS 102.13</strain>
    </source>
</reference>
<dbReference type="PANTHER" id="PTHR14134:SF2">
    <property type="entry name" value="E3 UBIQUITIN-PROTEIN LIGASE RAD18"/>
    <property type="match status" value="1"/>
</dbReference>